<evidence type="ECO:0000259" key="4">
    <source>
        <dbReference type="PROSITE" id="PS50927"/>
    </source>
</evidence>
<feature type="signal peptide" evidence="3">
    <location>
        <begin position="1"/>
        <end position="21"/>
    </location>
</feature>
<organism evidence="5 6">
    <name type="scientific">Thalictrum thalictroides</name>
    <name type="common">Rue-anemone</name>
    <name type="synonym">Anemone thalictroides</name>
    <dbReference type="NCBI Taxonomy" id="46969"/>
    <lineage>
        <taxon>Eukaryota</taxon>
        <taxon>Viridiplantae</taxon>
        <taxon>Streptophyta</taxon>
        <taxon>Embryophyta</taxon>
        <taxon>Tracheophyta</taxon>
        <taxon>Spermatophyta</taxon>
        <taxon>Magnoliopsida</taxon>
        <taxon>Ranunculales</taxon>
        <taxon>Ranunculaceae</taxon>
        <taxon>Thalictroideae</taxon>
        <taxon>Thalictrum</taxon>
    </lineage>
</organism>
<dbReference type="InterPro" id="IPR051343">
    <property type="entry name" value="G-type_lectin_kinases/EP1-like"/>
</dbReference>
<evidence type="ECO:0000256" key="2">
    <source>
        <dbReference type="SAM" id="Phobius"/>
    </source>
</evidence>
<evidence type="ECO:0000313" key="6">
    <source>
        <dbReference type="Proteomes" id="UP000554482"/>
    </source>
</evidence>
<gene>
    <name evidence="5" type="ORF">FRX31_002364</name>
</gene>
<name>A0A7J6XHD8_THATH</name>
<evidence type="ECO:0000313" key="5">
    <source>
        <dbReference type="EMBL" id="KAF5208050.1"/>
    </source>
</evidence>
<dbReference type="OrthoDB" id="1937758at2759"/>
<dbReference type="PANTHER" id="PTHR47976:SF27">
    <property type="entry name" value="RECEPTOR-LIKE SERINE_THREONINE-PROTEIN KINASE"/>
    <property type="match status" value="1"/>
</dbReference>
<comment type="caution">
    <text evidence="5">The sequence shown here is derived from an EMBL/GenBank/DDBJ whole genome shotgun (WGS) entry which is preliminary data.</text>
</comment>
<keyword evidence="2" id="KW-0812">Transmembrane</keyword>
<dbReference type="AlphaFoldDB" id="A0A7J6XHD8"/>
<keyword evidence="5" id="KW-0675">Receptor</keyword>
<keyword evidence="2" id="KW-1133">Transmembrane helix</keyword>
<dbReference type="GO" id="GO:0030246">
    <property type="term" value="F:carbohydrate binding"/>
    <property type="evidence" value="ECO:0007669"/>
    <property type="project" value="UniProtKB-KW"/>
</dbReference>
<protein>
    <submittedName>
        <fullName evidence="5">G-type lectin S-receptor-like serine/threonine-protein kinase</fullName>
    </submittedName>
</protein>
<keyword evidence="5" id="KW-0418">Kinase</keyword>
<feature type="domain" description="Bulb-type lectin" evidence="4">
    <location>
        <begin position="54"/>
        <end position="175"/>
    </location>
</feature>
<accession>A0A7J6XHD8</accession>
<dbReference type="InterPro" id="IPR001480">
    <property type="entry name" value="Bulb-type_lectin_dom"/>
</dbReference>
<dbReference type="Proteomes" id="UP000554482">
    <property type="component" value="Unassembled WGS sequence"/>
</dbReference>
<dbReference type="PROSITE" id="PS50927">
    <property type="entry name" value="BULB_LECTIN"/>
    <property type="match status" value="1"/>
</dbReference>
<keyword evidence="5" id="KW-0430">Lectin</keyword>
<dbReference type="SMART" id="SM00108">
    <property type="entry name" value="B_lectin"/>
    <property type="match status" value="1"/>
</dbReference>
<dbReference type="SUPFAM" id="SSF51110">
    <property type="entry name" value="alpha-D-mannose-specific plant lectins"/>
    <property type="match status" value="2"/>
</dbReference>
<dbReference type="InterPro" id="IPR036426">
    <property type="entry name" value="Bulb-type_lectin_dom_sf"/>
</dbReference>
<keyword evidence="6" id="KW-1185">Reference proteome</keyword>
<sequence length="372" mass="41523">MSRFLFLSLFCFVSIVLHVQSLTSPSNFNLTTNNNSSSSSLLPFNITIDSSIYASSSSSNQTSNSSYWLSPSGVFAFGFYPLCYNCDQYNVAIWINKPSNKVVVWSNNDEPIYGGSSIQLSHDGVFTIHQLAADSTTSKPLFNHTLGPAAYALMQDTGNFVVYNSDSNIVWQSFDHPSDTILQGQTLKPDESLVVPITGHKLIMQKYGNLELIEQGYEFNLPTPCEYIIWQSKTRKEGGGIVLNLDSTGHMYLVDKDGIVIKKLTEDKKQHKGSNGGLEITIHRATLESDGVFRLYAERIGSSTHDSENSVLLWKSHSKKNSQRLYRLFYVKLIGVFLSTLLLILVCGCVCNECHRMLSKNAEVEVGDTMFR</sequence>
<dbReference type="Pfam" id="PF01453">
    <property type="entry name" value="B_lectin"/>
    <property type="match status" value="1"/>
</dbReference>
<keyword evidence="5" id="KW-0808">Transferase</keyword>
<keyword evidence="2" id="KW-0472">Membrane</keyword>
<feature type="transmembrane region" description="Helical" evidence="2">
    <location>
        <begin position="329"/>
        <end position="351"/>
    </location>
</feature>
<dbReference type="EMBL" id="JABWDY010000551">
    <property type="protein sequence ID" value="KAF5208050.1"/>
    <property type="molecule type" value="Genomic_DNA"/>
</dbReference>
<evidence type="ECO:0000256" key="1">
    <source>
        <dbReference type="ARBA" id="ARBA00022729"/>
    </source>
</evidence>
<evidence type="ECO:0000256" key="3">
    <source>
        <dbReference type="SAM" id="SignalP"/>
    </source>
</evidence>
<dbReference type="GO" id="GO:0016301">
    <property type="term" value="F:kinase activity"/>
    <property type="evidence" value="ECO:0007669"/>
    <property type="project" value="UniProtKB-KW"/>
</dbReference>
<feature type="chain" id="PRO_5029630653" evidence="3">
    <location>
        <begin position="22"/>
        <end position="372"/>
    </location>
</feature>
<keyword evidence="1 3" id="KW-0732">Signal</keyword>
<dbReference type="PANTHER" id="PTHR47976">
    <property type="entry name" value="G-TYPE LECTIN S-RECEPTOR-LIKE SERINE/THREONINE-PROTEIN KINASE SD2-5"/>
    <property type="match status" value="1"/>
</dbReference>
<dbReference type="Gene3D" id="2.90.10.10">
    <property type="entry name" value="Bulb-type lectin domain"/>
    <property type="match status" value="2"/>
</dbReference>
<proteinExistence type="predicted"/>
<reference evidence="5 6" key="1">
    <citation type="submission" date="2020-06" db="EMBL/GenBank/DDBJ databases">
        <title>Transcriptomic and genomic resources for Thalictrum thalictroides and T. hernandezii: Facilitating candidate gene discovery in an emerging model plant lineage.</title>
        <authorList>
            <person name="Arias T."/>
            <person name="Riano-Pachon D.M."/>
            <person name="Di Stilio V.S."/>
        </authorList>
    </citation>
    <scope>NUCLEOTIDE SEQUENCE [LARGE SCALE GENOMIC DNA]</scope>
    <source>
        <strain evidence="6">cv. WT478/WT964</strain>
        <tissue evidence="5">Leaves</tissue>
    </source>
</reference>